<keyword evidence="2" id="KW-0436">Ligase</keyword>
<reference evidence="3" key="1">
    <citation type="submission" date="2021-05" db="EMBL/GenBank/DDBJ databases">
        <authorList>
            <person name="Pietrasiak N."/>
            <person name="Ward R."/>
            <person name="Stajich J.E."/>
            <person name="Kurbessoian T."/>
        </authorList>
    </citation>
    <scope>NUCLEOTIDE SEQUENCE</scope>
    <source>
        <strain evidence="3">GSE-TBD4-15B</strain>
    </source>
</reference>
<dbReference type="Proteomes" id="UP000707356">
    <property type="component" value="Unassembled WGS sequence"/>
</dbReference>
<dbReference type="GO" id="GO:0005524">
    <property type="term" value="F:ATP binding"/>
    <property type="evidence" value="ECO:0007669"/>
    <property type="project" value="UniProtKB-KW"/>
</dbReference>
<dbReference type="Gene3D" id="1.10.20.60">
    <property type="entry name" value="Glu-tRNAGln amidotransferase C subunit, N-terminal domain"/>
    <property type="match status" value="1"/>
</dbReference>
<dbReference type="InterPro" id="IPR036113">
    <property type="entry name" value="Asp/Glu-ADT_sf_sub_c"/>
</dbReference>
<reference evidence="3" key="2">
    <citation type="journal article" date="2022" name="Microbiol. Resour. Announc.">
        <title>Metagenome Sequencing to Explore Phylogenomics of Terrestrial Cyanobacteria.</title>
        <authorList>
            <person name="Ward R.D."/>
            <person name="Stajich J.E."/>
            <person name="Johansen J.R."/>
            <person name="Huntemann M."/>
            <person name="Clum A."/>
            <person name="Foster B."/>
            <person name="Foster B."/>
            <person name="Roux S."/>
            <person name="Palaniappan K."/>
            <person name="Varghese N."/>
            <person name="Mukherjee S."/>
            <person name="Reddy T.B.K."/>
            <person name="Daum C."/>
            <person name="Copeland A."/>
            <person name="Chen I.A."/>
            <person name="Ivanova N.N."/>
            <person name="Kyrpides N.C."/>
            <person name="Shapiro N."/>
            <person name="Eloe-Fadrosh E.A."/>
            <person name="Pietrasiak N."/>
        </authorList>
    </citation>
    <scope>NUCLEOTIDE SEQUENCE</scope>
    <source>
        <strain evidence="3">GSE-TBD4-15B</strain>
    </source>
</reference>
<dbReference type="NCBIfam" id="TIGR00135">
    <property type="entry name" value="gatC"/>
    <property type="match status" value="1"/>
</dbReference>
<gene>
    <name evidence="2 3" type="primary">gatC</name>
    <name evidence="3" type="ORF">KME07_23235</name>
</gene>
<dbReference type="PANTHER" id="PTHR15004">
    <property type="entry name" value="GLUTAMYL-TRNA(GLN) AMIDOTRANSFERASE SUBUNIT C, MITOCHONDRIAL"/>
    <property type="match status" value="1"/>
</dbReference>
<comment type="similarity">
    <text evidence="2">Belongs to the GatC family.</text>
</comment>
<dbReference type="PANTHER" id="PTHR15004:SF0">
    <property type="entry name" value="GLUTAMYL-TRNA(GLN) AMIDOTRANSFERASE SUBUNIT C, MITOCHONDRIAL"/>
    <property type="match status" value="1"/>
</dbReference>
<dbReference type="EMBL" id="JAHHHV010000088">
    <property type="protein sequence ID" value="MBW4468352.1"/>
    <property type="molecule type" value="Genomic_DNA"/>
</dbReference>
<dbReference type="SUPFAM" id="SSF141000">
    <property type="entry name" value="Glu-tRNAGln amidotransferase C subunit"/>
    <property type="match status" value="1"/>
</dbReference>
<name>A0A951PES0_9CYAN</name>
<accession>A0A951PES0</accession>
<evidence type="ECO:0000313" key="4">
    <source>
        <dbReference type="Proteomes" id="UP000707356"/>
    </source>
</evidence>
<dbReference type="GO" id="GO:0006412">
    <property type="term" value="P:translation"/>
    <property type="evidence" value="ECO:0007669"/>
    <property type="project" value="UniProtKB-UniRule"/>
</dbReference>
<dbReference type="AlphaFoldDB" id="A0A951PES0"/>
<sequence>MIDREQVQKVAHLARLELTPAEEAKFTTQLNGILDYFEQLSELDTTHVAPTTRAIDMSNITRPDNLETYADRSQILASAPDPEETAQGEFFKVPKIIGGE</sequence>
<dbReference type="GO" id="GO:0050567">
    <property type="term" value="F:glutaminyl-tRNA synthase (glutamine-hydrolyzing) activity"/>
    <property type="evidence" value="ECO:0007669"/>
    <property type="project" value="UniProtKB-UniRule"/>
</dbReference>
<dbReference type="GO" id="GO:0006450">
    <property type="term" value="P:regulation of translational fidelity"/>
    <property type="evidence" value="ECO:0007669"/>
    <property type="project" value="InterPro"/>
</dbReference>
<keyword evidence="1 2" id="KW-0648">Protein biosynthesis</keyword>
<dbReference type="GO" id="GO:0070681">
    <property type="term" value="P:glutaminyl-tRNAGln biosynthesis via transamidation"/>
    <property type="evidence" value="ECO:0007669"/>
    <property type="project" value="TreeGrafter"/>
</dbReference>
<evidence type="ECO:0000313" key="3">
    <source>
        <dbReference type="EMBL" id="MBW4468352.1"/>
    </source>
</evidence>
<dbReference type="HAMAP" id="MF_00122">
    <property type="entry name" value="GatC"/>
    <property type="match status" value="1"/>
</dbReference>
<evidence type="ECO:0000256" key="2">
    <source>
        <dbReference type="HAMAP-Rule" id="MF_00122"/>
    </source>
</evidence>
<comment type="caution">
    <text evidence="3">The sequence shown here is derived from an EMBL/GenBank/DDBJ whole genome shotgun (WGS) entry which is preliminary data.</text>
</comment>
<comment type="function">
    <text evidence="2">Allows the formation of correctly charged Asn-tRNA(Asn) or Gln-tRNA(Gln) through the transamidation of misacylated Asp-tRNA(Asn) or Glu-tRNA(Gln) in organisms which lack either or both of asparaginyl-tRNA or glutaminyl-tRNA synthetases. The reaction takes place in the presence of glutamine and ATP through an activated phospho-Asp-tRNA(Asn) or phospho-Glu-tRNA(Gln).</text>
</comment>
<dbReference type="Pfam" id="PF02686">
    <property type="entry name" value="GatC"/>
    <property type="match status" value="1"/>
</dbReference>
<proteinExistence type="inferred from homology"/>
<organism evidence="3 4">
    <name type="scientific">Pegethrix bostrychoides GSE-TBD4-15B</name>
    <dbReference type="NCBI Taxonomy" id="2839662"/>
    <lineage>
        <taxon>Bacteria</taxon>
        <taxon>Bacillati</taxon>
        <taxon>Cyanobacteriota</taxon>
        <taxon>Cyanophyceae</taxon>
        <taxon>Oculatellales</taxon>
        <taxon>Oculatellaceae</taxon>
        <taxon>Pegethrix</taxon>
    </lineage>
</organism>
<dbReference type="EC" id="6.3.5.-" evidence="2"/>
<comment type="subunit">
    <text evidence="2">Heterotrimer of A, B and C subunits.</text>
</comment>
<evidence type="ECO:0000256" key="1">
    <source>
        <dbReference type="ARBA" id="ARBA00022917"/>
    </source>
</evidence>
<dbReference type="InterPro" id="IPR003837">
    <property type="entry name" value="GatC"/>
</dbReference>
<comment type="catalytic activity">
    <reaction evidence="2">
        <text>L-glutamyl-tRNA(Gln) + L-glutamine + ATP + H2O = L-glutaminyl-tRNA(Gln) + L-glutamate + ADP + phosphate + H(+)</text>
        <dbReference type="Rhea" id="RHEA:17521"/>
        <dbReference type="Rhea" id="RHEA-COMP:9681"/>
        <dbReference type="Rhea" id="RHEA-COMP:9684"/>
        <dbReference type="ChEBI" id="CHEBI:15377"/>
        <dbReference type="ChEBI" id="CHEBI:15378"/>
        <dbReference type="ChEBI" id="CHEBI:29985"/>
        <dbReference type="ChEBI" id="CHEBI:30616"/>
        <dbReference type="ChEBI" id="CHEBI:43474"/>
        <dbReference type="ChEBI" id="CHEBI:58359"/>
        <dbReference type="ChEBI" id="CHEBI:78520"/>
        <dbReference type="ChEBI" id="CHEBI:78521"/>
        <dbReference type="ChEBI" id="CHEBI:456216"/>
    </reaction>
</comment>
<comment type="catalytic activity">
    <reaction evidence="2">
        <text>L-aspartyl-tRNA(Asn) + L-glutamine + ATP + H2O = L-asparaginyl-tRNA(Asn) + L-glutamate + ADP + phosphate + 2 H(+)</text>
        <dbReference type="Rhea" id="RHEA:14513"/>
        <dbReference type="Rhea" id="RHEA-COMP:9674"/>
        <dbReference type="Rhea" id="RHEA-COMP:9677"/>
        <dbReference type="ChEBI" id="CHEBI:15377"/>
        <dbReference type="ChEBI" id="CHEBI:15378"/>
        <dbReference type="ChEBI" id="CHEBI:29985"/>
        <dbReference type="ChEBI" id="CHEBI:30616"/>
        <dbReference type="ChEBI" id="CHEBI:43474"/>
        <dbReference type="ChEBI" id="CHEBI:58359"/>
        <dbReference type="ChEBI" id="CHEBI:78515"/>
        <dbReference type="ChEBI" id="CHEBI:78516"/>
        <dbReference type="ChEBI" id="CHEBI:456216"/>
    </reaction>
</comment>
<protein>
    <recommendedName>
        <fullName evidence="2">Aspartyl/glutamyl-tRNA(Asn/Gln) amidotransferase subunit C</fullName>
        <shortName evidence="2">Asp/Glu-ADT subunit C</shortName>
        <ecNumber evidence="2">6.3.5.-</ecNumber>
    </recommendedName>
</protein>
<keyword evidence="2" id="KW-0547">Nucleotide-binding</keyword>
<keyword evidence="2" id="KW-0067">ATP-binding</keyword>